<dbReference type="InterPro" id="IPR037294">
    <property type="entry name" value="ABC_BtuC-like"/>
</dbReference>
<dbReference type="InterPro" id="IPR000522">
    <property type="entry name" value="ABC_transptr_permease_BtuC"/>
</dbReference>
<keyword evidence="10" id="KW-1185">Reference proteome</keyword>
<comment type="caution">
    <text evidence="9">The sequence shown here is derived from an EMBL/GenBank/DDBJ whole genome shotgun (WGS) entry which is preliminary data.</text>
</comment>
<keyword evidence="6 8" id="KW-1133">Transmembrane helix</keyword>
<evidence type="ECO:0000256" key="7">
    <source>
        <dbReference type="ARBA" id="ARBA00023136"/>
    </source>
</evidence>
<keyword evidence="7 8" id="KW-0472">Membrane</keyword>
<evidence type="ECO:0000256" key="5">
    <source>
        <dbReference type="ARBA" id="ARBA00022692"/>
    </source>
</evidence>
<comment type="similarity">
    <text evidence="2">Belongs to the binding-protein-dependent transport system permease family. FecCD subfamily.</text>
</comment>
<dbReference type="PANTHER" id="PTHR30472:SF27">
    <property type="entry name" value="PETROBACTIN IMPORT SYSTEM PERMEASE PROTEIN YCLN"/>
    <property type="match status" value="1"/>
</dbReference>
<feature type="transmembrane region" description="Helical" evidence="8">
    <location>
        <begin position="103"/>
        <end position="122"/>
    </location>
</feature>
<gene>
    <name evidence="9" type="ORF">ABTW24_04015</name>
</gene>
<evidence type="ECO:0000256" key="1">
    <source>
        <dbReference type="ARBA" id="ARBA00004651"/>
    </source>
</evidence>
<feature type="transmembrane region" description="Helical" evidence="8">
    <location>
        <begin position="45"/>
        <end position="66"/>
    </location>
</feature>
<evidence type="ECO:0000256" key="3">
    <source>
        <dbReference type="ARBA" id="ARBA00022448"/>
    </source>
</evidence>
<evidence type="ECO:0000256" key="2">
    <source>
        <dbReference type="ARBA" id="ARBA00007935"/>
    </source>
</evidence>
<dbReference type="Pfam" id="PF01032">
    <property type="entry name" value="FecCD"/>
    <property type="match status" value="1"/>
</dbReference>
<evidence type="ECO:0000313" key="9">
    <source>
        <dbReference type="EMBL" id="MEZ0450755.1"/>
    </source>
</evidence>
<comment type="subcellular location">
    <subcellularLocation>
        <location evidence="1">Cell membrane</location>
        <topology evidence="1">Multi-pass membrane protein</topology>
    </subcellularLocation>
</comment>
<feature type="transmembrane region" description="Helical" evidence="8">
    <location>
        <begin position="177"/>
        <end position="196"/>
    </location>
</feature>
<organism evidence="9 10">
    <name type="scientific">Sphingobacterium thalpophilum</name>
    <dbReference type="NCBI Taxonomy" id="259"/>
    <lineage>
        <taxon>Bacteria</taxon>
        <taxon>Pseudomonadati</taxon>
        <taxon>Bacteroidota</taxon>
        <taxon>Sphingobacteriia</taxon>
        <taxon>Sphingobacteriales</taxon>
        <taxon>Sphingobacteriaceae</taxon>
        <taxon>Sphingobacterium</taxon>
    </lineage>
</organism>
<feature type="transmembrane region" description="Helical" evidence="8">
    <location>
        <begin position="78"/>
        <end position="97"/>
    </location>
</feature>
<dbReference type="SUPFAM" id="SSF81345">
    <property type="entry name" value="ABC transporter involved in vitamin B12 uptake, BtuC"/>
    <property type="match status" value="1"/>
</dbReference>
<keyword evidence="5 8" id="KW-0812">Transmembrane</keyword>
<protein>
    <submittedName>
        <fullName evidence="9">Iron chelate uptake ABC transporter family permease subunit</fullName>
    </submittedName>
</protein>
<name>A0ABV4HAQ3_9SPHI</name>
<reference evidence="9 10" key="1">
    <citation type="submission" date="2024-06" db="EMBL/GenBank/DDBJ databases">
        <title>Soil Sphingobacterium thalpophilum.</title>
        <authorList>
            <person name="Yang J."/>
            <person name="Li J."/>
        </authorList>
    </citation>
    <scope>NUCLEOTIDE SEQUENCE [LARGE SCALE GENOMIC DNA]</scope>
    <source>
        <strain evidence="9 10">22g91tb</strain>
    </source>
</reference>
<evidence type="ECO:0000313" key="10">
    <source>
        <dbReference type="Proteomes" id="UP001566204"/>
    </source>
</evidence>
<dbReference type="GeneID" id="78462095"/>
<dbReference type="EMBL" id="JBEOQB010000001">
    <property type="protein sequence ID" value="MEZ0450755.1"/>
    <property type="molecule type" value="Genomic_DNA"/>
</dbReference>
<dbReference type="CDD" id="cd06550">
    <property type="entry name" value="TM_ABC_iron-siderophores_like"/>
    <property type="match status" value="1"/>
</dbReference>
<feature type="transmembrane region" description="Helical" evidence="8">
    <location>
        <begin position="293"/>
        <end position="310"/>
    </location>
</feature>
<evidence type="ECO:0000256" key="8">
    <source>
        <dbReference type="SAM" id="Phobius"/>
    </source>
</evidence>
<evidence type="ECO:0000256" key="4">
    <source>
        <dbReference type="ARBA" id="ARBA00022475"/>
    </source>
</evidence>
<keyword evidence="4" id="KW-1003">Cell membrane</keyword>
<dbReference type="RefSeq" id="WP_081817820.1">
    <property type="nucleotide sequence ID" value="NZ_CP141191.1"/>
</dbReference>
<dbReference type="Proteomes" id="UP001566204">
    <property type="component" value="Unassembled WGS sequence"/>
</dbReference>
<proteinExistence type="inferred from homology"/>
<feature type="transmembrane region" description="Helical" evidence="8">
    <location>
        <begin position="264"/>
        <end position="286"/>
    </location>
</feature>
<keyword evidence="3" id="KW-0813">Transport</keyword>
<feature type="transmembrane region" description="Helical" evidence="8">
    <location>
        <begin position="216"/>
        <end position="244"/>
    </location>
</feature>
<feature type="transmembrane region" description="Helical" evidence="8">
    <location>
        <begin position="134"/>
        <end position="157"/>
    </location>
</feature>
<accession>A0ABV4HAQ3</accession>
<sequence>MRWSLLLCCLILFAAVSVLLGVERLDLASLFHPGAGNRDVLWISRIPRTVTLILTGAGLSICGVILQQLTQNKFISPTTAGTLDAAKLGVLFGLLFFPQSGLLTKLIFGMFFCFSLTALFTFSMIPVVKRSTVLIPVFGVMYGYILNAVANVIGVQFNIVQNMESWMVGNFAKTLKGQYEVIYILLPLFAVCYCYANRFTIVGLGRDFTSSIGVNYMAVTCVGLMLTSIMVSITLLTVGSIPFIDLVIPNLVSLIHGDNLRKNLPYMACYGAITLVVCDIMGRVVIYPYEIPCSMIVGSLGALLFLFILIRKGR</sequence>
<dbReference type="PANTHER" id="PTHR30472">
    <property type="entry name" value="FERRIC ENTEROBACTIN TRANSPORT SYSTEM PERMEASE PROTEIN"/>
    <property type="match status" value="1"/>
</dbReference>
<evidence type="ECO:0000256" key="6">
    <source>
        <dbReference type="ARBA" id="ARBA00022989"/>
    </source>
</evidence>
<dbReference type="Gene3D" id="1.10.3470.10">
    <property type="entry name" value="ABC transporter involved in vitamin B12 uptake, BtuC"/>
    <property type="match status" value="1"/>
</dbReference>